<keyword evidence="7" id="KW-1133">Transmembrane helix</keyword>
<keyword evidence="4" id="KW-0349">Heme</keyword>
<dbReference type="GO" id="GO:0005506">
    <property type="term" value="F:iron ion binding"/>
    <property type="evidence" value="ECO:0007669"/>
    <property type="project" value="InterPro"/>
</dbReference>
<keyword evidence="5" id="KW-0812">Transmembrane</keyword>
<evidence type="ECO:0000256" key="8">
    <source>
        <dbReference type="ARBA" id="ARBA00023002"/>
    </source>
</evidence>
<evidence type="ECO:0000256" key="5">
    <source>
        <dbReference type="ARBA" id="ARBA00022692"/>
    </source>
</evidence>
<dbReference type="EMBL" id="JAJJMB010004025">
    <property type="protein sequence ID" value="KAI3944574.1"/>
    <property type="molecule type" value="Genomic_DNA"/>
</dbReference>
<keyword evidence="10" id="KW-0503">Monooxygenase</keyword>
<dbReference type="InterPro" id="IPR001128">
    <property type="entry name" value="Cyt_P450"/>
</dbReference>
<name>A0AAD4T9L3_9MAGN</name>
<keyword evidence="6" id="KW-0479">Metal-binding</keyword>
<dbReference type="GO" id="GO:0004497">
    <property type="term" value="F:monooxygenase activity"/>
    <property type="evidence" value="ECO:0007669"/>
    <property type="project" value="UniProtKB-KW"/>
</dbReference>
<keyword evidence="11" id="KW-0472">Membrane</keyword>
<keyword evidence="8" id="KW-0560">Oxidoreductase</keyword>
<evidence type="ECO:0000256" key="4">
    <source>
        <dbReference type="ARBA" id="ARBA00022617"/>
    </source>
</evidence>
<proteinExistence type="inferred from homology"/>
<dbReference type="AlphaFoldDB" id="A0AAD4T9L3"/>
<reference evidence="12" key="1">
    <citation type="submission" date="2022-04" db="EMBL/GenBank/DDBJ databases">
        <title>A functionally conserved STORR gene fusion in Papaver species that diverged 16.8 million years ago.</title>
        <authorList>
            <person name="Catania T."/>
        </authorList>
    </citation>
    <scope>NUCLEOTIDE SEQUENCE</scope>
    <source>
        <strain evidence="12">S-188037</strain>
    </source>
</reference>
<dbReference type="SUPFAM" id="SSF48264">
    <property type="entry name" value="Cytochrome P450"/>
    <property type="match status" value="1"/>
</dbReference>
<gene>
    <name evidence="12" type="ORF">MKW98_021032</name>
</gene>
<evidence type="ECO:0000313" key="12">
    <source>
        <dbReference type="EMBL" id="KAI3944574.1"/>
    </source>
</evidence>
<evidence type="ECO:0008006" key="14">
    <source>
        <dbReference type="Google" id="ProtNLM"/>
    </source>
</evidence>
<dbReference type="Gene3D" id="1.10.630.10">
    <property type="entry name" value="Cytochrome P450"/>
    <property type="match status" value="1"/>
</dbReference>
<dbReference type="Pfam" id="PF00067">
    <property type="entry name" value="p450"/>
    <property type="match status" value="1"/>
</dbReference>
<evidence type="ECO:0000256" key="11">
    <source>
        <dbReference type="ARBA" id="ARBA00023136"/>
    </source>
</evidence>
<dbReference type="PANTHER" id="PTHR47953">
    <property type="entry name" value="OS08G0105600 PROTEIN"/>
    <property type="match status" value="1"/>
</dbReference>
<dbReference type="GO" id="GO:0016020">
    <property type="term" value="C:membrane"/>
    <property type="evidence" value="ECO:0007669"/>
    <property type="project" value="UniProtKB-SubCell"/>
</dbReference>
<dbReference type="InterPro" id="IPR036396">
    <property type="entry name" value="Cyt_P450_sf"/>
</dbReference>
<comment type="cofactor">
    <cofactor evidence="1">
        <name>heme</name>
        <dbReference type="ChEBI" id="CHEBI:30413"/>
    </cofactor>
</comment>
<evidence type="ECO:0000256" key="6">
    <source>
        <dbReference type="ARBA" id="ARBA00022723"/>
    </source>
</evidence>
<evidence type="ECO:0000313" key="13">
    <source>
        <dbReference type="Proteomes" id="UP001202328"/>
    </source>
</evidence>
<dbReference type="Proteomes" id="UP001202328">
    <property type="component" value="Unassembled WGS sequence"/>
</dbReference>
<dbReference type="GO" id="GO:0016705">
    <property type="term" value="F:oxidoreductase activity, acting on paired donors, with incorporation or reduction of molecular oxygen"/>
    <property type="evidence" value="ECO:0007669"/>
    <property type="project" value="InterPro"/>
</dbReference>
<keyword evidence="9" id="KW-0408">Iron</keyword>
<sequence length="154" mass="17294">MIKTFSLQAGEPVNLSKRVTSLFRTVTSRAAFRDSSKVSEEVISMIRESLTLGIIQDHKTSRISRKEYDNDANLEEDLADVLLQKRGESLLTTENIKAAILEILIGGTFTSATAILRAMSELVQNQRVMEKVQTEVRRVFNGQKHIKETGVDKL</sequence>
<evidence type="ECO:0000256" key="3">
    <source>
        <dbReference type="ARBA" id="ARBA00010617"/>
    </source>
</evidence>
<keyword evidence="13" id="KW-1185">Reference proteome</keyword>
<protein>
    <recommendedName>
        <fullName evidence="14">Cytochrome P450</fullName>
    </recommendedName>
</protein>
<dbReference type="InterPro" id="IPR052306">
    <property type="entry name" value="CYP450_71D"/>
</dbReference>
<dbReference type="PANTHER" id="PTHR47953:SF19">
    <property type="entry name" value="OS06G0641600 PROTEIN"/>
    <property type="match status" value="1"/>
</dbReference>
<evidence type="ECO:0000256" key="9">
    <source>
        <dbReference type="ARBA" id="ARBA00023004"/>
    </source>
</evidence>
<evidence type="ECO:0000256" key="10">
    <source>
        <dbReference type="ARBA" id="ARBA00023033"/>
    </source>
</evidence>
<dbReference type="GO" id="GO:0020037">
    <property type="term" value="F:heme binding"/>
    <property type="evidence" value="ECO:0007669"/>
    <property type="project" value="InterPro"/>
</dbReference>
<comment type="caution">
    <text evidence="12">The sequence shown here is derived from an EMBL/GenBank/DDBJ whole genome shotgun (WGS) entry which is preliminary data.</text>
</comment>
<comment type="subcellular location">
    <subcellularLocation>
        <location evidence="2">Membrane</location>
        <topology evidence="2">Single-pass membrane protein</topology>
    </subcellularLocation>
</comment>
<evidence type="ECO:0000256" key="7">
    <source>
        <dbReference type="ARBA" id="ARBA00022989"/>
    </source>
</evidence>
<evidence type="ECO:0000256" key="1">
    <source>
        <dbReference type="ARBA" id="ARBA00001971"/>
    </source>
</evidence>
<organism evidence="12 13">
    <name type="scientific">Papaver atlanticum</name>
    <dbReference type="NCBI Taxonomy" id="357466"/>
    <lineage>
        <taxon>Eukaryota</taxon>
        <taxon>Viridiplantae</taxon>
        <taxon>Streptophyta</taxon>
        <taxon>Embryophyta</taxon>
        <taxon>Tracheophyta</taxon>
        <taxon>Spermatophyta</taxon>
        <taxon>Magnoliopsida</taxon>
        <taxon>Ranunculales</taxon>
        <taxon>Papaveraceae</taxon>
        <taxon>Papaveroideae</taxon>
        <taxon>Papaver</taxon>
    </lineage>
</organism>
<evidence type="ECO:0000256" key="2">
    <source>
        <dbReference type="ARBA" id="ARBA00004167"/>
    </source>
</evidence>
<comment type="similarity">
    <text evidence="3">Belongs to the cytochrome P450 family.</text>
</comment>
<accession>A0AAD4T9L3</accession>
<dbReference type="GO" id="GO:0033075">
    <property type="term" value="P:isoquinoline alkaloid biosynthetic process"/>
    <property type="evidence" value="ECO:0007669"/>
    <property type="project" value="UniProtKB-ARBA"/>
</dbReference>